<evidence type="ECO:0000313" key="2">
    <source>
        <dbReference type="Proteomes" id="UP000542811"/>
    </source>
</evidence>
<dbReference type="RefSeq" id="WP_143529446.1">
    <property type="nucleotide sequence ID" value="NZ_JACHXX010000001.1"/>
</dbReference>
<reference evidence="1 2" key="1">
    <citation type="submission" date="2020-08" db="EMBL/GenBank/DDBJ databases">
        <title>Genomic Encyclopedia of Type Strains, Phase III (KMG-III): the genomes of soil and plant-associated and newly described type strains.</title>
        <authorList>
            <person name="Whitman W."/>
        </authorList>
    </citation>
    <scope>NUCLEOTIDE SEQUENCE [LARGE SCALE GENOMIC DNA]</scope>
    <source>
        <strain evidence="1 2">CECT 8280</strain>
    </source>
</reference>
<accession>A0ABR6G0Y3</accession>
<proteinExistence type="predicted"/>
<dbReference type="Proteomes" id="UP000542811">
    <property type="component" value="Unassembled WGS sequence"/>
</dbReference>
<protein>
    <submittedName>
        <fullName evidence="1">Uncharacterized protein</fullName>
    </submittedName>
</protein>
<comment type="caution">
    <text evidence="1">The sequence shown here is derived from an EMBL/GenBank/DDBJ whole genome shotgun (WGS) entry which is preliminary data.</text>
</comment>
<keyword evidence="2" id="KW-1185">Reference proteome</keyword>
<organism evidence="1 2">
    <name type="scientific">Rhizobium laguerreae</name>
    <dbReference type="NCBI Taxonomy" id="1076926"/>
    <lineage>
        <taxon>Bacteria</taxon>
        <taxon>Pseudomonadati</taxon>
        <taxon>Pseudomonadota</taxon>
        <taxon>Alphaproteobacteria</taxon>
        <taxon>Hyphomicrobiales</taxon>
        <taxon>Rhizobiaceae</taxon>
        <taxon>Rhizobium/Agrobacterium group</taxon>
        <taxon>Rhizobium</taxon>
    </lineage>
</organism>
<sequence length="187" mass="20296">MRVYTARRASGANPAASVAAQLLAIFTAIFGRLPIPVPPTAPPKSSGSSFERSDMANRLSIHKRYLDTFLNHGTVPYSVLFAHIRQGGPVRRDAFAELRKKAPEASLDWLNHVERNELWSDLTRCFVRDGSETDTDVKLLKSTLAWTEASKPETNVGPTETGTDVASGVGVANDFGSKVCGPTSRKP</sequence>
<name>A0ABR6G0Y3_9HYPH</name>
<evidence type="ECO:0000313" key="1">
    <source>
        <dbReference type="EMBL" id="MBB3159605.1"/>
    </source>
</evidence>
<gene>
    <name evidence="1" type="ORF">FHS25_000037</name>
</gene>
<dbReference type="EMBL" id="JACHXX010000001">
    <property type="protein sequence ID" value="MBB3159605.1"/>
    <property type="molecule type" value="Genomic_DNA"/>
</dbReference>